<evidence type="ECO:0000313" key="2">
    <source>
        <dbReference type="EnsemblProtists" id="Phyra82640"/>
    </source>
</evidence>
<dbReference type="Proteomes" id="UP000005238">
    <property type="component" value="Unassembled WGS sequence"/>
</dbReference>
<dbReference type="EnsemblProtists" id="Phyra85841">
    <property type="protein sequence ID" value="Phyra85841"/>
    <property type="gene ID" value="Phyra85841"/>
</dbReference>
<dbReference type="InParanoid" id="H3GY88"/>
<reference evidence="3" key="1">
    <citation type="journal article" date="2006" name="Science">
        <title>Phytophthora genome sequences uncover evolutionary origins and mechanisms of pathogenesis.</title>
        <authorList>
            <person name="Tyler B.M."/>
            <person name="Tripathy S."/>
            <person name="Zhang X."/>
            <person name="Dehal P."/>
            <person name="Jiang R.H."/>
            <person name="Aerts A."/>
            <person name="Arredondo F.D."/>
            <person name="Baxter L."/>
            <person name="Bensasson D."/>
            <person name="Beynon J.L."/>
            <person name="Chapman J."/>
            <person name="Damasceno C.M."/>
            <person name="Dorrance A.E."/>
            <person name="Dou D."/>
            <person name="Dickerman A.W."/>
            <person name="Dubchak I.L."/>
            <person name="Garbelotto M."/>
            <person name="Gijzen M."/>
            <person name="Gordon S.G."/>
            <person name="Govers F."/>
            <person name="Grunwald N.J."/>
            <person name="Huang W."/>
            <person name="Ivors K.L."/>
            <person name="Jones R.W."/>
            <person name="Kamoun S."/>
            <person name="Krampis K."/>
            <person name="Lamour K.H."/>
            <person name="Lee M.K."/>
            <person name="McDonald W.H."/>
            <person name="Medina M."/>
            <person name="Meijer H.J."/>
            <person name="Nordberg E.K."/>
            <person name="Maclean D.J."/>
            <person name="Ospina-Giraldo M.D."/>
            <person name="Morris P.F."/>
            <person name="Phuntumart V."/>
            <person name="Putnam N.H."/>
            <person name="Rash S."/>
            <person name="Rose J.K."/>
            <person name="Sakihama Y."/>
            <person name="Salamov A.A."/>
            <person name="Savidor A."/>
            <person name="Scheuring C.F."/>
            <person name="Smith B.M."/>
            <person name="Sobral B.W."/>
            <person name="Terry A."/>
            <person name="Torto-Alalibo T.A."/>
            <person name="Win J."/>
            <person name="Xu Z."/>
            <person name="Zhang H."/>
            <person name="Grigoriev I.V."/>
            <person name="Rokhsar D.S."/>
            <person name="Boore J.L."/>
        </authorList>
    </citation>
    <scope>NUCLEOTIDE SEQUENCE [LARGE SCALE GENOMIC DNA]</scope>
    <source>
        <strain evidence="3">Pr102</strain>
    </source>
</reference>
<dbReference type="EMBL" id="DS566323">
    <property type="status" value="NOT_ANNOTATED_CDS"/>
    <property type="molecule type" value="Genomic_DNA"/>
</dbReference>
<reference evidence="2" key="2">
    <citation type="submission" date="2015-06" db="UniProtKB">
        <authorList>
            <consortium name="EnsemblProtists"/>
        </authorList>
    </citation>
    <scope>IDENTIFICATION</scope>
    <source>
        <strain evidence="2">Pr102</strain>
    </source>
</reference>
<accession>H3GY88</accession>
<feature type="transmembrane region" description="Helical" evidence="1">
    <location>
        <begin position="40"/>
        <end position="58"/>
    </location>
</feature>
<keyword evidence="1" id="KW-0472">Membrane</keyword>
<evidence type="ECO:0000256" key="1">
    <source>
        <dbReference type="SAM" id="Phobius"/>
    </source>
</evidence>
<proteinExistence type="predicted"/>
<dbReference type="EMBL" id="DS566072">
    <property type="status" value="NOT_ANNOTATED_CDS"/>
    <property type="molecule type" value="Genomic_DNA"/>
</dbReference>
<keyword evidence="1" id="KW-1133">Transmembrane helix</keyword>
<dbReference type="HOGENOM" id="CLU_2138451_0_0_1"/>
<sequence>MEQHRAAVTHLHAVWFSWYAHDPRWQAAEPKRQRSKAKSLVAFMMLFLTDGFVLGPAGDGYRDQVFELGKWGVGGALVAVLDLETDPSAPEFFAVAIKKERLKTEARWRRQLD</sequence>
<keyword evidence="3" id="KW-1185">Reference proteome</keyword>
<dbReference type="EnsemblProtists" id="Phyra82640">
    <property type="protein sequence ID" value="Phyra82640"/>
    <property type="gene ID" value="Phyra82640"/>
</dbReference>
<name>H3GY88_PHYRM</name>
<evidence type="ECO:0000313" key="3">
    <source>
        <dbReference type="Proteomes" id="UP000005238"/>
    </source>
</evidence>
<dbReference type="AlphaFoldDB" id="H3GY88"/>
<protein>
    <submittedName>
        <fullName evidence="2">Uncharacterized protein</fullName>
    </submittedName>
</protein>
<keyword evidence="1" id="KW-0812">Transmembrane</keyword>
<organism evidence="2 3">
    <name type="scientific">Phytophthora ramorum</name>
    <name type="common">Sudden oak death agent</name>
    <dbReference type="NCBI Taxonomy" id="164328"/>
    <lineage>
        <taxon>Eukaryota</taxon>
        <taxon>Sar</taxon>
        <taxon>Stramenopiles</taxon>
        <taxon>Oomycota</taxon>
        <taxon>Peronosporomycetes</taxon>
        <taxon>Peronosporales</taxon>
        <taxon>Peronosporaceae</taxon>
        <taxon>Phytophthora</taxon>
    </lineage>
</organism>